<sequence>MSQYFQIHPVDPQPRLIRQAVRILRDGGVIAYPTDSIYALGCMLDAKPAVERIQWLRQVDKDHNLTLVCRDLSEIGNYARVDNVVFRLLKAHTPGPYTFILKATGEVPRRLQNPKRKTIGIRVPDNAIVRALLEEHGEPILSSTLLLPGDEIPLSDPEDIRDRLEHHVDLVIDGGNCGLEPSTVVDLSDGPPRVLRQGRGDPGVFQP</sequence>
<dbReference type="GO" id="GO:0061710">
    <property type="term" value="F:L-threonylcarbamoyladenylate synthase"/>
    <property type="evidence" value="ECO:0007669"/>
    <property type="project" value="UniProtKB-EC"/>
</dbReference>
<dbReference type="EC" id="2.7.7.87" evidence="3"/>
<evidence type="ECO:0000313" key="3">
    <source>
        <dbReference type="EMBL" id="MDQ2069161.1"/>
    </source>
</evidence>
<keyword evidence="4" id="KW-1185">Reference proteome</keyword>
<evidence type="ECO:0000313" key="4">
    <source>
        <dbReference type="Proteomes" id="UP001239019"/>
    </source>
</evidence>
<evidence type="ECO:0000256" key="1">
    <source>
        <dbReference type="SAM" id="MobiDB-lite"/>
    </source>
</evidence>
<dbReference type="Proteomes" id="UP001239019">
    <property type="component" value="Unassembled WGS sequence"/>
</dbReference>
<comment type="caution">
    <text evidence="3">The sequence shown here is derived from an EMBL/GenBank/DDBJ whole genome shotgun (WGS) entry which is preliminary data.</text>
</comment>
<reference evidence="3 4" key="1">
    <citation type="submission" date="2023-08" db="EMBL/GenBank/DDBJ databases">
        <title>Whole-genome sequencing of halo(alkali)philic microorganisms from hypersaline lakes.</title>
        <authorList>
            <person name="Sorokin D.Y."/>
            <person name="Abbas B."/>
            <person name="Merkel A.Y."/>
        </authorList>
    </citation>
    <scope>NUCLEOTIDE SEQUENCE [LARGE SCALE GENOMIC DNA]</scope>
    <source>
        <strain evidence="3 4">AB-CW4</strain>
    </source>
</reference>
<dbReference type="InterPro" id="IPR017945">
    <property type="entry name" value="DHBP_synth_RibB-like_a/b_dom"/>
</dbReference>
<gene>
    <name evidence="3" type="ORF">RBH19_04685</name>
</gene>
<proteinExistence type="predicted"/>
<keyword evidence="3" id="KW-0808">Transferase</keyword>
<dbReference type="Pfam" id="PF01300">
    <property type="entry name" value="Sua5_yciO_yrdC"/>
    <property type="match status" value="1"/>
</dbReference>
<dbReference type="InterPro" id="IPR052532">
    <property type="entry name" value="SUA5_domain"/>
</dbReference>
<dbReference type="SUPFAM" id="SSF55821">
    <property type="entry name" value="YrdC/RibB"/>
    <property type="match status" value="1"/>
</dbReference>
<protein>
    <submittedName>
        <fullName evidence="3">L-threonylcarbamoyladenylate synthase</fullName>
        <ecNumber evidence="3">2.7.7.87</ecNumber>
    </submittedName>
</protein>
<keyword evidence="3" id="KW-0548">Nucleotidyltransferase</keyword>
<dbReference type="PANTHER" id="PTHR42828">
    <property type="entry name" value="DHBP SYNTHASE RIBB-LIKE ALPHA/BETA DOMAIN-CONTAINING PROTEIN"/>
    <property type="match status" value="1"/>
</dbReference>
<dbReference type="NCBIfam" id="TIGR00057">
    <property type="entry name" value="L-threonylcarbamoyladenylate synthase"/>
    <property type="match status" value="1"/>
</dbReference>
<feature type="region of interest" description="Disordered" evidence="1">
    <location>
        <begin position="183"/>
        <end position="207"/>
    </location>
</feature>
<dbReference type="RefSeq" id="WP_306727654.1">
    <property type="nucleotide sequence ID" value="NZ_JAVDDT010000002.1"/>
</dbReference>
<dbReference type="EMBL" id="JAVDDT010000002">
    <property type="protein sequence ID" value="MDQ2069161.1"/>
    <property type="molecule type" value="Genomic_DNA"/>
</dbReference>
<feature type="domain" description="YrdC-like" evidence="2">
    <location>
        <begin position="14"/>
        <end position="200"/>
    </location>
</feature>
<dbReference type="PROSITE" id="PS51163">
    <property type="entry name" value="YRDC"/>
    <property type="match status" value="1"/>
</dbReference>
<evidence type="ECO:0000259" key="2">
    <source>
        <dbReference type="PROSITE" id="PS51163"/>
    </source>
</evidence>
<name>A0ABU0W559_9GAMM</name>
<dbReference type="PANTHER" id="PTHR42828:SF3">
    <property type="entry name" value="THREONYLCARBAMOYL-AMP SYNTHASE"/>
    <property type="match status" value="1"/>
</dbReference>
<accession>A0ABU0W559</accession>
<organism evidence="3 4">
    <name type="scientific">Natronospira bacteriovora</name>
    <dbReference type="NCBI Taxonomy" id="3069753"/>
    <lineage>
        <taxon>Bacteria</taxon>
        <taxon>Pseudomonadati</taxon>
        <taxon>Pseudomonadota</taxon>
        <taxon>Gammaproteobacteria</taxon>
        <taxon>Natronospirales</taxon>
        <taxon>Natronospiraceae</taxon>
        <taxon>Natronospira</taxon>
    </lineage>
</organism>
<dbReference type="InterPro" id="IPR006070">
    <property type="entry name" value="Sua5-like_dom"/>
</dbReference>
<dbReference type="Gene3D" id="3.90.870.10">
    <property type="entry name" value="DHBP synthase"/>
    <property type="match status" value="1"/>
</dbReference>